<dbReference type="Gene3D" id="2.60.120.200">
    <property type="match status" value="1"/>
</dbReference>
<feature type="chain" id="PRO_5045195336" description="T9SS C-terminal target domain-containing protein" evidence="2">
    <location>
        <begin position="23"/>
        <end position="642"/>
    </location>
</feature>
<dbReference type="CDD" id="cd00161">
    <property type="entry name" value="beta-trefoil_Ricin-like"/>
    <property type="match status" value="1"/>
</dbReference>
<accession>A0ABP6UKZ6</accession>
<dbReference type="InterPro" id="IPR026444">
    <property type="entry name" value="Secre_tail"/>
</dbReference>
<protein>
    <recommendedName>
        <fullName evidence="7">T9SS C-terminal target domain-containing protein</fullName>
    </recommendedName>
</protein>
<dbReference type="Pfam" id="PF18962">
    <property type="entry name" value="Por_Secre_tail"/>
    <property type="match status" value="1"/>
</dbReference>
<evidence type="ECO:0000313" key="6">
    <source>
        <dbReference type="Proteomes" id="UP001500459"/>
    </source>
</evidence>
<dbReference type="RefSeq" id="WP_344927998.1">
    <property type="nucleotide sequence ID" value="NZ_BAABCW010000010.1"/>
</dbReference>
<dbReference type="NCBIfam" id="TIGR04183">
    <property type="entry name" value="Por_Secre_tail"/>
    <property type="match status" value="1"/>
</dbReference>
<comment type="caution">
    <text evidence="5">The sequence shown here is derived from an EMBL/GenBank/DDBJ whole genome shotgun (WGS) entry which is preliminary data.</text>
</comment>
<evidence type="ECO:0000313" key="5">
    <source>
        <dbReference type="EMBL" id="GAA3510911.1"/>
    </source>
</evidence>
<dbReference type="InterPro" id="IPR000772">
    <property type="entry name" value="Ricin_B_lectin"/>
</dbReference>
<evidence type="ECO:0008006" key="7">
    <source>
        <dbReference type="Google" id="ProtNLM"/>
    </source>
</evidence>
<evidence type="ECO:0000259" key="4">
    <source>
        <dbReference type="Pfam" id="PF18962"/>
    </source>
</evidence>
<evidence type="ECO:0000256" key="1">
    <source>
        <dbReference type="ARBA" id="ARBA00022729"/>
    </source>
</evidence>
<dbReference type="InterPro" id="IPR025975">
    <property type="entry name" value="Polysacc_lyase"/>
</dbReference>
<dbReference type="Gene3D" id="2.80.10.50">
    <property type="match status" value="1"/>
</dbReference>
<feature type="domain" description="Secretion system C-terminal sorting" evidence="4">
    <location>
        <begin position="573"/>
        <end position="640"/>
    </location>
</feature>
<dbReference type="Pfam" id="PF14099">
    <property type="entry name" value="Polysacc_lyase"/>
    <property type="match status" value="1"/>
</dbReference>
<feature type="signal peptide" evidence="2">
    <location>
        <begin position="1"/>
        <end position="22"/>
    </location>
</feature>
<gene>
    <name evidence="5" type="ORF">GCM10022393_25710</name>
</gene>
<sequence>MKHSFCLSILVLYLGLFSTLNSQTLVTHDFNNGQLGPYEIRKSDQETRVKVIDGAVRTQWREDLYNGTNSGRKAQFMPIGDPRFTQHIWMGLSLKIDSDYMQNSPNTQAGLMQIWGYNGSSGAANHMCMLRFENRNGGTLVWQHRYNSVSTFTYHDILRNFPRDEFVDIVMHVILKNVDEGTVQVWANGELVVNETNQRIGWGDQGPNGMINGTYCFGTSIGQYNYSSEDYVNNETRTVTYDNVSLYDKADGYDLVNPDENSTTVGFTPDPAKVYYIDAPVHNLRLAATGESEDPYTTNTSASGDNVKWQFVAADNDTWFIRRAAGGSKPGLRTNNTSFADMQATSSTGGWTRYKITNGSSSGTYFLTIPGGGANYRRLQVDNSGTVRMVDEGKNGTWESFRIIEAGNSNNNNGSDNLVHITKRNATGFAVDGQNGAAERQNIQLWNADTSNPNQQWLEIDHGNGYYSYQKQGTNYCIDGNNGGANRQNVYLWPCDTNNPNQHWQKVDAGGGAYKLIKRNTNFALDGGSGGANEQNVNLYDASSSSQNLHWFITSLTAADKSSNLSKNKSVLIYPSPVNNIATIENASDSIINIYNINGSLVFTKTISSVNETVDLSALSAGTYFAKVTGKSSISVLKIIKE</sequence>
<dbReference type="EMBL" id="BAABCW010000010">
    <property type="protein sequence ID" value="GAA3510911.1"/>
    <property type="molecule type" value="Genomic_DNA"/>
</dbReference>
<dbReference type="PROSITE" id="PS50231">
    <property type="entry name" value="RICIN_B_LECTIN"/>
    <property type="match status" value="1"/>
</dbReference>
<proteinExistence type="predicted"/>
<name>A0ABP6UKZ6_9FLAO</name>
<feature type="domain" description="Ricin B lectin" evidence="3">
    <location>
        <begin position="419"/>
        <end position="551"/>
    </location>
</feature>
<evidence type="ECO:0000259" key="3">
    <source>
        <dbReference type="Pfam" id="PF00652"/>
    </source>
</evidence>
<keyword evidence="6" id="KW-1185">Reference proteome</keyword>
<organism evidence="5 6">
    <name type="scientific">Aquimarina addita</name>
    <dbReference type="NCBI Taxonomy" id="870485"/>
    <lineage>
        <taxon>Bacteria</taxon>
        <taxon>Pseudomonadati</taxon>
        <taxon>Bacteroidota</taxon>
        <taxon>Flavobacteriia</taxon>
        <taxon>Flavobacteriales</taxon>
        <taxon>Flavobacteriaceae</taxon>
        <taxon>Aquimarina</taxon>
    </lineage>
</organism>
<dbReference type="InterPro" id="IPR035992">
    <property type="entry name" value="Ricin_B-like_lectins"/>
</dbReference>
<keyword evidence="1 2" id="KW-0732">Signal</keyword>
<evidence type="ECO:0000256" key="2">
    <source>
        <dbReference type="SAM" id="SignalP"/>
    </source>
</evidence>
<dbReference type="SUPFAM" id="SSF50370">
    <property type="entry name" value="Ricin B-like lectins"/>
    <property type="match status" value="1"/>
</dbReference>
<reference evidence="6" key="1">
    <citation type="journal article" date="2019" name="Int. J. Syst. Evol. Microbiol.">
        <title>The Global Catalogue of Microorganisms (GCM) 10K type strain sequencing project: providing services to taxonomists for standard genome sequencing and annotation.</title>
        <authorList>
            <consortium name="The Broad Institute Genomics Platform"/>
            <consortium name="The Broad Institute Genome Sequencing Center for Infectious Disease"/>
            <person name="Wu L."/>
            <person name="Ma J."/>
        </authorList>
    </citation>
    <scope>NUCLEOTIDE SEQUENCE [LARGE SCALE GENOMIC DNA]</scope>
    <source>
        <strain evidence="6">JCM 17106</strain>
    </source>
</reference>
<dbReference type="Pfam" id="PF00652">
    <property type="entry name" value="Ricin_B_lectin"/>
    <property type="match status" value="1"/>
</dbReference>
<dbReference type="Proteomes" id="UP001500459">
    <property type="component" value="Unassembled WGS sequence"/>
</dbReference>